<evidence type="ECO:0000313" key="1">
    <source>
        <dbReference type="EMBL" id="ELU39502.1"/>
    </source>
</evidence>
<reference evidence="1 2" key="1">
    <citation type="journal article" date="2013" name="Nat. Commun.">
        <title>The evolution and pathogenic mechanisms of the rice sheath blight pathogen.</title>
        <authorList>
            <person name="Zheng A."/>
            <person name="Lin R."/>
            <person name="Xu L."/>
            <person name="Qin P."/>
            <person name="Tang C."/>
            <person name="Ai P."/>
            <person name="Zhang D."/>
            <person name="Liu Y."/>
            <person name="Sun Z."/>
            <person name="Feng H."/>
            <person name="Wang Y."/>
            <person name="Chen Y."/>
            <person name="Liang X."/>
            <person name="Fu R."/>
            <person name="Li Q."/>
            <person name="Zhang J."/>
            <person name="Yu X."/>
            <person name="Xie Z."/>
            <person name="Ding L."/>
            <person name="Guan P."/>
            <person name="Tang J."/>
            <person name="Liang Y."/>
            <person name="Wang S."/>
            <person name="Deng Q."/>
            <person name="Li S."/>
            <person name="Zhu J."/>
            <person name="Wang L."/>
            <person name="Liu H."/>
            <person name="Li P."/>
        </authorList>
    </citation>
    <scope>NUCLEOTIDE SEQUENCE [LARGE SCALE GENOMIC DNA]</scope>
    <source>
        <strain evidence="2">AG-1 IA</strain>
    </source>
</reference>
<keyword evidence="2" id="KW-1185">Reference proteome</keyword>
<dbReference type="HOGENOM" id="CLU_3207925_0_0_1"/>
<dbReference type="Proteomes" id="UP000011668">
    <property type="component" value="Unassembled WGS sequence"/>
</dbReference>
<dbReference type="AlphaFoldDB" id="L8WRT1"/>
<protein>
    <submittedName>
        <fullName evidence="1">Uncharacterized protein</fullName>
    </submittedName>
</protein>
<dbReference type="EMBL" id="AFRT01001743">
    <property type="protein sequence ID" value="ELU39502.1"/>
    <property type="molecule type" value="Genomic_DNA"/>
</dbReference>
<name>L8WRT1_THACA</name>
<proteinExistence type="predicted"/>
<comment type="caution">
    <text evidence="1">The sequence shown here is derived from an EMBL/GenBank/DDBJ whole genome shotgun (WGS) entry which is preliminary data.</text>
</comment>
<sequence length="45" mass="5340">MFCHSRTDFPQIFTRRPSTCRNSFLSKGCDRHRERGSIRLLPDIT</sequence>
<organism evidence="1 2">
    <name type="scientific">Thanatephorus cucumeris (strain AG1-IA)</name>
    <name type="common">Rice sheath blight fungus</name>
    <name type="synonym">Rhizoctonia solani</name>
    <dbReference type="NCBI Taxonomy" id="983506"/>
    <lineage>
        <taxon>Eukaryota</taxon>
        <taxon>Fungi</taxon>
        <taxon>Dikarya</taxon>
        <taxon>Basidiomycota</taxon>
        <taxon>Agaricomycotina</taxon>
        <taxon>Agaricomycetes</taxon>
        <taxon>Cantharellales</taxon>
        <taxon>Ceratobasidiaceae</taxon>
        <taxon>Rhizoctonia</taxon>
        <taxon>Rhizoctonia solani AG-1</taxon>
    </lineage>
</organism>
<accession>L8WRT1</accession>
<evidence type="ECO:0000313" key="2">
    <source>
        <dbReference type="Proteomes" id="UP000011668"/>
    </source>
</evidence>
<gene>
    <name evidence="1" type="ORF">AG1IA_06466</name>
</gene>